<dbReference type="EMBL" id="NAPY01000026">
    <property type="protein sequence ID" value="MUL37761.1"/>
    <property type="molecule type" value="Genomic_DNA"/>
</dbReference>
<dbReference type="Proteomes" id="UP000441797">
    <property type="component" value="Unassembled WGS sequence"/>
</dbReference>
<gene>
    <name evidence="1" type="ORF">BWI75_15855</name>
</gene>
<name>A0A6N8FXT0_9CHRO</name>
<comment type="caution">
    <text evidence="1">The sequence shown here is derived from an EMBL/GenBank/DDBJ whole genome shotgun (WGS) entry which is preliminary data.</text>
</comment>
<dbReference type="OrthoDB" id="532581at2"/>
<reference evidence="1 2" key="1">
    <citation type="journal article" date="2019" name="Front. Microbiol.">
        <title>Genomic Features for Desiccation Tolerance and Sugar Biosynthesis in the Extremophile Gloeocapsopsis sp. UTEX B3054.</title>
        <authorList>
            <person name="Urrejola C."/>
            <person name="Alcorta J."/>
            <person name="Salas L."/>
            <person name="Vasquez M."/>
            <person name="Polz M.F."/>
            <person name="Vicuna R."/>
            <person name="Diez B."/>
        </authorList>
    </citation>
    <scope>NUCLEOTIDE SEQUENCE [LARGE SCALE GENOMIC DNA]</scope>
    <source>
        <strain evidence="1 2">1H9</strain>
    </source>
</reference>
<dbReference type="RefSeq" id="WP_105219834.1">
    <property type="nucleotide sequence ID" value="NZ_CAWNSU010000047.1"/>
</dbReference>
<proteinExistence type="predicted"/>
<dbReference type="AlphaFoldDB" id="A0A6N8FXT0"/>
<organism evidence="1 2">
    <name type="scientific">Gloeocapsopsis dulcis AAB1 = 1H9</name>
    <dbReference type="NCBI Taxonomy" id="1433147"/>
    <lineage>
        <taxon>Bacteria</taxon>
        <taxon>Bacillati</taxon>
        <taxon>Cyanobacteriota</taxon>
        <taxon>Cyanophyceae</taxon>
        <taxon>Oscillatoriophycideae</taxon>
        <taxon>Chroococcales</taxon>
        <taxon>Chroococcaceae</taxon>
        <taxon>Gloeocapsopsis</taxon>
        <taxon>Gloeocapsopsis dulcis</taxon>
    </lineage>
</organism>
<accession>A0A6N8FXT0</accession>
<protein>
    <submittedName>
        <fullName evidence="1">DUF4089 domain-containing protein</fullName>
    </submittedName>
</protein>
<dbReference type="Pfam" id="PF13318">
    <property type="entry name" value="AtzG-like"/>
    <property type="match status" value="1"/>
</dbReference>
<sequence>MEKKIDVAEYVDFTALILDLEINSEYREGVIANFERIQAIAQLVNEFPLLEIEASPTFEP</sequence>
<evidence type="ECO:0000313" key="2">
    <source>
        <dbReference type="Proteomes" id="UP000441797"/>
    </source>
</evidence>
<evidence type="ECO:0000313" key="1">
    <source>
        <dbReference type="EMBL" id="MUL37761.1"/>
    </source>
</evidence>
<keyword evidence="2" id="KW-1185">Reference proteome</keyword>
<dbReference type="InterPro" id="IPR025148">
    <property type="entry name" value="AtzG-like"/>
</dbReference>